<dbReference type="AlphaFoldDB" id="A0A1H4EY59"/>
<evidence type="ECO:0000256" key="2">
    <source>
        <dbReference type="SAM" id="Phobius"/>
    </source>
</evidence>
<dbReference type="STRING" id="592050.SAMN05421875_14318"/>
<organism evidence="3 4">
    <name type="scientific">Acidovorax soli</name>
    <dbReference type="NCBI Taxonomy" id="592050"/>
    <lineage>
        <taxon>Bacteria</taxon>
        <taxon>Pseudomonadati</taxon>
        <taxon>Pseudomonadota</taxon>
        <taxon>Betaproteobacteria</taxon>
        <taxon>Burkholderiales</taxon>
        <taxon>Comamonadaceae</taxon>
        <taxon>Acidovorax</taxon>
    </lineage>
</organism>
<evidence type="ECO:0000313" key="3">
    <source>
        <dbReference type="EMBL" id="SEA89901.1"/>
    </source>
</evidence>
<keyword evidence="2" id="KW-0472">Membrane</keyword>
<dbReference type="EMBL" id="FNQJ01000043">
    <property type="protein sequence ID" value="SEA89901.1"/>
    <property type="molecule type" value="Genomic_DNA"/>
</dbReference>
<dbReference type="RefSeq" id="WP_092701108.1">
    <property type="nucleotide sequence ID" value="NZ_FNQJ01000043.1"/>
</dbReference>
<dbReference type="NCBIfam" id="NF033916">
    <property type="entry name" value="antiphage_ZorA_3"/>
    <property type="match status" value="1"/>
</dbReference>
<sequence length="665" mass="71209">MPNNIGTLISEYWHIGLVAVLLAALTVDFFARFFLGSFKLRGELSDAIRELQAISSKANGELVDLNAVKSRAMKSEALSHLWAEYAKTLHPQMEGEDELGQQKIKRYRSTALADAFFTEQAIVDNRLKTDFFKHLPGVLTGLGIIGTFAGLIKGLVNFNVSVDPGAAQEQLQGLVRSVGHAFYVSASAIFLAMLITWIEKTMATARYGQVEELRELIDGLFKGGAGEEYLQGLAQSSQDAATHIKHLRDTLVVDLKEVLTTLTERQISAQAQHTGQMSVDVGKAITDAVAQPMAAITDAVQKVSGNQGDAINKLLTDVLASFSAQMQEMFGGQMRGMADLLKQASESMKESALQFGQLASNMDAAGTNTVDAMGDKLAKALDAMDSRQSAMNSRMGEFVEQIRNLVSQSQSETNQKLQEALSAVGTQVAGVVETLRKQAEQADIAQGDRSRKFEESTGQAISSLSGQVEQLLSQSMETNKSLQTSVAALAGATDRAISGLNSGAETLYVAASDFAKAGNGVTETMKMSAAATEAIKLSSNQLVVATDGAKGIIADYGRTRDVFATMVAELRQTVENAKRDASLTSELIARIQAATKELGAAQQQSEDYLKGVSTALVGAHESFRDNIDKTLGEGNRRFQKELSDSVGPPMATQIPPPMATSNSPT</sequence>
<name>A0A1H4EY59_9BURK</name>
<keyword evidence="2" id="KW-1133">Transmembrane helix</keyword>
<keyword evidence="4" id="KW-1185">Reference proteome</keyword>
<dbReference type="GeneID" id="34234220"/>
<reference evidence="4" key="1">
    <citation type="submission" date="2016-10" db="EMBL/GenBank/DDBJ databases">
        <authorList>
            <person name="Varghese N."/>
            <person name="Submissions S."/>
        </authorList>
    </citation>
    <scope>NUCLEOTIDE SEQUENCE [LARGE SCALE GENOMIC DNA]</scope>
    <source>
        <strain evidence="4">DSM 25157</strain>
    </source>
</reference>
<keyword evidence="2" id="KW-0812">Transmembrane</keyword>
<gene>
    <name evidence="3" type="ORF">SAMN05421875_14318</name>
</gene>
<accession>A0A1H4EY59</accession>
<feature type="transmembrane region" description="Helical" evidence="2">
    <location>
        <begin position="178"/>
        <end position="198"/>
    </location>
</feature>
<evidence type="ECO:0000313" key="4">
    <source>
        <dbReference type="Proteomes" id="UP000199002"/>
    </source>
</evidence>
<evidence type="ECO:0000256" key="1">
    <source>
        <dbReference type="SAM" id="MobiDB-lite"/>
    </source>
</evidence>
<evidence type="ECO:0008006" key="5">
    <source>
        <dbReference type="Google" id="ProtNLM"/>
    </source>
</evidence>
<dbReference type="Proteomes" id="UP000199002">
    <property type="component" value="Unassembled WGS sequence"/>
</dbReference>
<protein>
    <recommendedName>
        <fullName evidence="5">MotA/TolQ/ExbB proton channel family protein</fullName>
    </recommendedName>
</protein>
<feature type="transmembrane region" description="Helical" evidence="2">
    <location>
        <begin position="135"/>
        <end position="158"/>
    </location>
</feature>
<feature type="region of interest" description="Disordered" evidence="1">
    <location>
        <begin position="641"/>
        <end position="665"/>
    </location>
</feature>
<proteinExistence type="predicted"/>
<feature type="transmembrane region" description="Helical" evidence="2">
    <location>
        <begin position="12"/>
        <end position="35"/>
    </location>
</feature>